<dbReference type="EMBL" id="JBHTCF010000018">
    <property type="protein sequence ID" value="MFC7308937.1"/>
    <property type="molecule type" value="Genomic_DNA"/>
</dbReference>
<sequence length="215" mass="23203">MTTADKGRAGPEVGTGYPPAPWRMRGELWGGFFAAAAAPVLPGDVSPLASRSLVALLIRYREGTLSYDEFILGSLVRRGRRAGVYVHVIRVDDSQAMWGGRRIWGVPKEHAEFDWSGSQVRITDEQGPLATLTTTSGGLRLPALPMPLAGFGALDGTRTFFSARFRTRTATATMSADEWSVRLPALRRSSAYCCFSGAPFTISLPAPVLLQGRSA</sequence>
<keyword evidence="2" id="KW-1185">Reference proteome</keyword>
<gene>
    <name evidence="1" type="ORF">ACFQVC_32605</name>
</gene>
<evidence type="ECO:0000313" key="2">
    <source>
        <dbReference type="Proteomes" id="UP001596523"/>
    </source>
</evidence>
<proteinExistence type="predicted"/>
<comment type="caution">
    <text evidence="1">The sequence shown here is derived from an EMBL/GenBank/DDBJ whole genome shotgun (WGS) entry which is preliminary data.</text>
</comment>
<organism evidence="1 2">
    <name type="scientific">Streptomyces monticola</name>
    <dbReference type="NCBI Taxonomy" id="2666263"/>
    <lineage>
        <taxon>Bacteria</taxon>
        <taxon>Bacillati</taxon>
        <taxon>Actinomycetota</taxon>
        <taxon>Actinomycetes</taxon>
        <taxon>Kitasatosporales</taxon>
        <taxon>Streptomycetaceae</taxon>
        <taxon>Streptomyces</taxon>
    </lineage>
</organism>
<dbReference type="InterPro" id="IPR010451">
    <property type="entry name" value="Acetoacetate_decarboxylase"/>
</dbReference>
<dbReference type="Pfam" id="PF06314">
    <property type="entry name" value="ADC"/>
    <property type="match status" value="1"/>
</dbReference>
<dbReference type="RefSeq" id="WP_381837388.1">
    <property type="nucleotide sequence ID" value="NZ_JBHTCF010000018.1"/>
</dbReference>
<evidence type="ECO:0000313" key="1">
    <source>
        <dbReference type="EMBL" id="MFC7308937.1"/>
    </source>
</evidence>
<accession>A0ABW2JSV2</accession>
<dbReference type="Gene3D" id="2.40.400.10">
    <property type="entry name" value="Acetoacetate decarboxylase-like"/>
    <property type="match status" value="1"/>
</dbReference>
<reference evidence="2" key="1">
    <citation type="journal article" date="2019" name="Int. J. Syst. Evol. Microbiol.">
        <title>The Global Catalogue of Microorganisms (GCM) 10K type strain sequencing project: providing services to taxonomists for standard genome sequencing and annotation.</title>
        <authorList>
            <consortium name="The Broad Institute Genomics Platform"/>
            <consortium name="The Broad Institute Genome Sequencing Center for Infectious Disease"/>
            <person name="Wu L."/>
            <person name="Ma J."/>
        </authorList>
    </citation>
    <scope>NUCLEOTIDE SEQUENCE [LARGE SCALE GENOMIC DNA]</scope>
    <source>
        <strain evidence="2">SYNS20</strain>
    </source>
</reference>
<dbReference type="InterPro" id="IPR023375">
    <property type="entry name" value="ADC_dom_sf"/>
</dbReference>
<protein>
    <submittedName>
        <fullName evidence="1">Acetoacetate decarboxylase family protein</fullName>
    </submittedName>
</protein>
<dbReference type="SUPFAM" id="SSF160104">
    <property type="entry name" value="Acetoacetate decarboxylase-like"/>
    <property type="match status" value="1"/>
</dbReference>
<dbReference type="Proteomes" id="UP001596523">
    <property type="component" value="Unassembled WGS sequence"/>
</dbReference>
<name>A0ABW2JSV2_9ACTN</name>